<sequence length="557" mass="64068">MMDEASQTEWIDSFDKLLNIRPQLRELNIIKNAVRVSFNIDSSVETSIKAIEIKDSSKAQQNYFDSADCSRKTYDQNNLISTPCTKRLASELFNCRLSPITGIKLEGFEFNTTKKKKEMESEVKNKIRFEILPYNVGRDIHEINISCEKSIVLLPPFALQPGKWRKSLNSLRTSRLIEPTINKWGTIKARQSRSQVNGRMSVRLTDLNEIDCDHQQEVLKHCDQFKPLSFHATYPSTRMTNPVKVGEGAYGEVFRCTNSSNNNSEHNVDIVLKIIPIEGSIEINGEKQKTFAEILPEIIITKKMSSLQANAINSTAGFVNIHKTTLVSGKYPQHLVKLWEQYDAKNNSENEHPRVFGDKQLFLVLELEFAGNDMSNFTFTNAAQSYFMLQQIILTLAIGEEECQFEHRDLHWGNVLIKDTDKKDIYFKFKNKDLTLPSKGVKISIIDYTLSRITIGQSCYFNDLSSDEDLFSATGDYQYDIYRMMRNELKNNWASFSPKTNILWLSYLVAKLINGVKYKYVNTKIHKQHIEMLKELQKNMLSFDSAARCANNMLKLT</sequence>
<dbReference type="PROSITE" id="PS00107">
    <property type="entry name" value="PROTEIN_KINASE_ATP"/>
    <property type="match status" value="1"/>
</dbReference>
<evidence type="ECO:0000256" key="5">
    <source>
        <dbReference type="ARBA" id="ARBA00022777"/>
    </source>
</evidence>
<organism evidence="11 12">
    <name type="scientific">Drosophila kikkawai</name>
    <name type="common">Fruit fly</name>
    <dbReference type="NCBI Taxonomy" id="30033"/>
    <lineage>
        <taxon>Eukaryota</taxon>
        <taxon>Metazoa</taxon>
        <taxon>Ecdysozoa</taxon>
        <taxon>Arthropoda</taxon>
        <taxon>Hexapoda</taxon>
        <taxon>Insecta</taxon>
        <taxon>Pterygota</taxon>
        <taxon>Neoptera</taxon>
        <taxon>Endopterygota</taxon>
        <taxon>Diptera</taxon>
        <taxon>Brachycera</taxon>
        <taxon>Muscomorpha</taxon>
        <taxon>Ephydroidea</taxon>
        <taxon>Drosophilidae</taxon>
        <taxon>Drosophila</taxon>
        <taxon>Sophophora</taxon>
    </lineage>
</organism>
<dbReference type="EC" id="2.7.11.1" evidence="1"/>
<evidence type="ECO:0000256" key="6">
    <source>
        <dbReference type="ARBA" id="ARBA00022840"/>
    </source>
</evidence>
<feature type="binding site" evidence="9">
    <location>
        <position position="273"/>
    </location>
    <ligand>
        <name>ATP</name>
        <dbReference type="ChEBI" id="CHEBI:30616"/>
    </ligand>
</feature>
<dbReference type="PANTHER" id="PTHR24419">
    <property type="entry name" value="INTERLEUKIN-1 RECEPTOR-ASSOCIATED KINASE"/>
    <property type="match status" value="1"/>
</dbReference>
<evidence type="ECO:0000256" key="4">
    <source>
        <dbReference type="ARBA" id="ARBA00022741"/>
    </source>
</evidence>
<dbReference type="InterPro" id="IPR024604">
    <property type="entry name" value="GSG2_C"/>
</dbReference>
<keyword evidence="3" id="KW-0808">Transferase</keyword>
<dbReference type="Pfam" id="PF12330">
    <property type="entry name" value="Haspin_kinase"/>
    <property type="match status" value="1"/>
</dbReference>
<dbReference type="InterPro" id="IPR011009">
    <property type="entry name" value="Kinase-like_dom_sf"/>
</dbReference>
<comment type="catalytic activity">
    <reaction evidence="8">
        <text>L-seryl-[protein] + ATP = O-phospho-L-seryl-[protein] + ADP + H(+)</text>
        <dbReference type="Rhea" id="RHEA:17989"/>
        <dbReference type="Rhea" id="RHEA-COMP:9863"/>
        <dbReference type="Rhea" id="RHEA-COMP:11604"/>
        <dbReference type="ChEBI" id="CHEBI:15378"/>
        <dbReference type="ChEBI" id="CHEBI:29999"/>
        <dbReference type="ChEBI" id="CHEBI:30616"/>
        <dbReference type="ChEBI" id="CHEBI:83421"/>
        <dbReference type="ChEBI" id="CHEBI:456216"/>
        <dbReference type="EC" id="2.7.11.1"/>
    </reaction>
</comment>
<keyword evidence="2" id="KW-0723">Serine/threonine-protein kinase</keyword>
<evidence type="ECO:0000256" key="8">
    <source>
        <dbReference type="ARBA" id="ARBA00048679"/>
    </source>
</evidence>
<evidence type="ECO:0000256" key="9">
    <source>
        <dbReference type="PROSITE-ProRule" id="PRU10141"/>
    </source>
</evidence>
<feature type="domain" description="Protein kinase" evidence="10">
    <location>
        <begin position="239"/>
        <end position="557"/>
    </location>
</feature>
<evidence type="ECO:0000256" key="1">
    <source>
        <dbReference type="ARBA" id="ARBA00012513"/>
    </source>
</evidence>
<keyword evidence="6 9" id="KW-0067">ATP-binding</keyword>
<dbReference type="InterPro" id="IPR017441">
    <property type="entry name" value="Protein_kinase_ATP_BS"/>
</dbReference>
<dbReference type="SMART" id="SM01331">
    <property type="entry name" value="DUF3635"/>
    <property type="match status" value="1"/>
</dbReference>
<keyword evidence="11" id="KW-1185">Reference proteome</keyword>
<evidence type="ECO:0000259" key="10">
    <source>
        <dbReference type="PROSITE" id="PS50011"/>
    </source>
</evidence>
<gene>
    <name evidence="12" type="primary">Haspin</name>
</gene>
<keyword evidence="4 9" id="KW-0547">Nucleotide-binding</keyword>
<name>A0ABM3C8K0_DROKI</name>
<dbReference type="RefSeq" id="XP_041633364.1">
    <property type="nucleotide sequence ID" value="XM_041777430.2"/>
</dbReference>
<comment type="catalytic activity">
    <reaction evidence="7">
        <text>L-threonyl-[protein] + ATP = O-phospho-L-threonyl-[protein] + ADP + H(+)</text>
        <dbReference type="Rhea" id="RHEA:46608"/>
        <dbReference type="Rhea" id="RHEA-COMP:11060"/>
        <dbReference type="Rhea" id="RHEA-COMP:11605"/>
        <dbReference type="ChEBI" id="CHEBI:15378"/>
        <dbReference type="ChEBI" id="CHEBI:30013"/>
        <dbReference type="ChEBI" id="CHEBI:30616"/>
        <dbReference type="ChEBI" id="CHEBI:61977"/>
        <dbReference type="ChEBI" id="CHEBI:456216"/>
        <dbReference type="EC" id="2.7.11.1"/>
    </reaction>
</comment>
<dbReference type="GO" id="GO:0016301">
    <property type="term" value="F:kinase activity"/>
    <property type="evidence" value="ECO:0007669"/>
    <property type="project" value="UniProtKB-KW"/>
</dbReference>
<dbReference type="Gene3D" id="1.10.510.10">
    <property type="entry name" value="Transferase(Phosphotransferase) domain 1"/>
    <property type="match status" value="1"/>
</dbReference>
<dbReference type="PANTHER" id="PTHR24419:SF18">
    <property type="entry name" value="SERINE_THREONINE-PROTEIN KINASE HASPIN"/>
    <property type="match status" value="1"/>
</dbReference>
<dbReference type="SUPFAM" id="SSF56112">
    <property type="entry name" value="Protein kinase-like (PK-like)"/>
    <property type="match status" value="1"/>
</dbReference>
<dbReference type="Proteomes" id="UP001652661">
    <property type="component" value="Chromosome 2R"/>
</dbReference>
<evidence type="ECO:0000256" key="3">
    <source>
        <dbReference type="ARBA" id="ARBA00022679"/>
    </source>
</evidence>
<dbReference type="Gene3D" id="3.30.200.20">
    <property type="entry name" value="Phosphorylase Kinase, domain 1"/>
    <property type="match status" value="1"/>
</dbReference>
<evidence type="ECO:0000313" key="11">
    <source>
        <dbReference type="Proteomes" id="UP001652661"/>
    </source>
</evidence>
<keyword evidence="5 12" id="KW-0418">Kinase</keyword>
<proteinExistence type="predicted"/>
<reference evidence="11" key="1">
    <citation type="submission" date="2025-05" db="UniProtKB">
        <authorList>
            <consortium name="RefSeq"/>
        </authorList>
    </citation>
    <scope>NUCLEOTIDE SEQUENCE [LARGE SCALE GENOMIC DNA]</scope>
    <source>
        <strain evidence="11">14028-0561.14</strain>
    </source>
</reference>
<protein>
    <recommendedName>
        <fullName evidence="1">non-specific serine/threonine protein kinase</fullName>
        <ecNumber evidence="1">2.7.11.1</ecNumber>
    </recommendedName>
</protein>
<evidence type="ECO:0000256" key="7">
    <source>
        <dbReference type="ARBA" id="ARBA00047899"/>
    </source>
</evidence>
<dbReference type="InterPro" id="IPR000719">
    <property type="entry name" value="Prot_kinase_dom"/>
</dbReference>
<evidence type="ECO:0000313" key="12">
    <source>
        <dbReference type="RefSeq" id="XP_041633364.1"/>
    </source>
</evidence>
<accession>A0ABM3C8K0</accession>
<dbReference type="PROSITE" id="PS50011">
    <property type="entry name" value="PROTEIN_KINASE_DOM"/>
    <property type="match status" value="1"/>
</dbReference>
<evidence type="ECO:0000256" key="2">
    <source>
        <dbReference type="ARBA" id="ARBA00022527"/>
    </source>
</evidence>
<reference evidence="12" key="2">
    <citation type="submission" date="2025-08" db="UniProtKB">
        <authorList>
            <consortium name="RefSeq"/>
        </authorList>
    </citation>
    <scope>IDENTIFICATION</scope>
    <source>
        <strain evidence="12">14028-0561.14</strain>
        <tissue evidence="12">Whole fly</tissue>
    </source>
</reference>
<dbReference type="GeneID" id="108083854"/>